<feature type="compositionally biased region" description="Acidic residues" evidence="1">
    <location>
        <begin position="42"/>
        <end position="52"/>
    </location>
</feature>
<dbReference type="RefSeq" id="XP_056755578.1">
    <property type="nucleotide sequence ID" value="XM_056895830.1"/>
</dbReference>
<protein>
    <submittedName>
        <fullName evidence="2">Uncharacterized protein</fullName>
    </submittedName>
</protein>
<dbReference type="GeneID" id="81586072"/>
<evidence type="ECO:0000313" key="3">
    <source>
        <dbReference type="Proteomes" id="UP001213799"/>
    </source>
</evidence>
<proteinExistence type="predicted"/>
<evidence type="ECO:0000256" key="1">
    <source>
        <dbReference type="SAM" id="MobiDB-lite"/>
    </source>
</evidence>
<gene>
    <name evidence="2" type="ORF">N7537_004773</name>
</gene>
<dbReference type="AlphaFoldDB" id="A0AAD6EC50"/>
<accession>A0AAD6EC50</accession>
<comment type="caution">
    <text evidence="2">The sequence shown here is derived from an EMBL/GenBank/DDBJ whole genome shotgun (WGS) entry which is preliminary data.</text>
</comment>
<feature type="region of interest" description="Disordered" evidence="1">
    <location>
        <begin position="28"/>
        <end position="52"/>
    </location>
</feature>
<dbReference type="Proteomes" id="UP001213799">
    <property type="component" value="Unassembled WGS sequence"/>
</dbReference>
<reference evidence="2" key="2">
    <citation type="submission" date="2023-01" db="EMBL/GenBank/DDBJ databases">
        <authorList>
            <person name="Petersen C."/>
        </authorList>
    </citation>
    <scope>NUCLEOTIDE SEQUENCE</scope>
    <source>
        <strain evidence="2">IBT 12815</strain>
    </source>
</reference>
<name>A0AAD6EC50_9EURO</name>
<sequence>MDNLRETDIESYIVGLNDDAIEEIANHIQSTPVDRLERAETDPGDPGDFDDEAEENILSSQGIEDVFRSDTQDPSLSREQVFLDLHNTEDLTYQLVESTQTLKTEGQNYPESRDYN</sequence>
<keyword evidence="3" id="KW-1185">Reference proteome</keyword>
<organism evidence="2 3">
    <name type="scientific">Penicillium hordei</name>
    <dbReference type="NCBI Taxonomy" id="40994"/>
    <lineage>
        <taxon>Eukaryota</taxon>
        <taxon>Fungi</taxon>
        <taxon>Dikarya</taxon>
        <taxon>Ascomycota</taxon>
        <taxon>Pezizomycotina</taxon>
        <taxon>Eurotiomycetes</taxon>
        <taxon>Eurotiomycetidae</taxon>
        <taxon>Eurotiales</taxon>
        <taxon>Aspergillaceae</taxon>
        <taxon>Penicillium</taxon>
    </lineage>
</organism>
<evidence type="ECO:0000313" key="2">
    <source>
        <dbReference type="EMBL" id="KAJ5608154.1"/>
    </source>
</evidence>
<dbReference type="EMBL" id="JAQJAE010000002">
    <property type="protein sequence ID" value="KAJ5608154.1"/>
    <property type="molecule type" value="Genomic_DNA"/>
</dbReference>
<reference evidence="2" key="1">
    <citation type="journal article" date="2023" name="IMA Fungus">
        <title>Comparative genomic study of the Penicillium genus elucidates a diverse pangenome and 15 lateral gene transfer events.</title>
        <authorList>
            <person name="Petersen C."/>
            <person name="Sorensen T."/>
            <person name="Nielsen M.R."/>
            <person name="Sondergaard T.E."/>
            <person name="Sorensen J.L."/>
            <person name="Fitzpatrick D.A."/>
            <person name="Frisvad J.C."/>
            <person name="Nielsen K.L."/>
        </authorList>
    </citation>
    <scope>NUCLEOTIDE SEQUENCE</scope>
    <source>
        <strain evidence="2">IBT 12815</strain>
    </source>
</reference>